<dbReference type="InterPro" id="IPR034660">
    <property type="entry name" value="DinB/YfiT-like"/>
</dbReference>
<dbReference type="EMBL" id="QGUI01000462">
    <property type="protein sequence ID" value="PZM95593.1"/>
    <property type="molecule type" value="Genomic_DNA"/>
</dbReference>
<dbReference type="SUPFAM" id="SSF109854">
    <property type="entry name" value="DinB/YfiT-like putative metalloenzymes"/>
    <property type="match status" value="1"/>
</dbReference>
<dbReference type="NCBIfam" id="TIGR03083">
    <property type="entry name" value="maleylpyruvate isomerase family mycothiol-dependent enzyme"/>
    <property type="match status" value="1"/>
</dbReference>
<reference evidence="2" key="1">
    <citation type="submission" date="2018-05" db="EMBL/GenBank/DDBJ databases">
        <authorList>
            <person name="Lanie J.A."/>
            <person name="Ng W.-L."/>
            <person name="Kazmierczak K.M."/>
            <person name="Andrzejewski T.M."/>
            <person name="Davidsen T.M."/>
            <person name="Wayne K.J."/>
            <person name="Tettelin H."/>
            <person name="Glass J.I."/>
            <person name="Rusch D."/>
            <person name="Podicherti R."/>
            <person name="Tsui H.-C.T."/>
            <person name="Winkler M.E."/>
        </authorList>
    </citation>
    <scope>NUCLEOTIDE SEQUENCE</scope>
    <source>
        <strain evidence="2">ZC4RG45</strain>
    </source>
</reference>
<gene>
    <name evidence="2" type="ORF">DIU77_12140</name>
</gene>
<dbReference type="NCBIfam" id="TIGR03086">
    <property type="entry name" value="TIGR03086 family metal-binding protein"/>
    <property type="match status" value="1"/>
</dbReference>
<evidence type="ECO:0000313" key="2">
    <source>
        <dbReference type="EMBL" id="PZM95593.1"/>
    </source>
</evidence>
<dbReference type="InterPro" id="IPR017520">
    <property type="entry name" value="CHP03086"/>
</dbReference>
<dbReference type="InterPro" id="IPR024344">
    <property type="entry name" value="MDMPI_metal-binding"/>
</dbReference>
<dbReference type="AlphaFoldDB" id="A0A2W4LDI9"/>
<organism evidence="2">
    <name type="scientific">Thermocrispum agreste</name>
    <dbReference type="NCBI Taxonomy" id="37925"/>
    <lineage>
        <taxon>Bacteria</taxon>
        <taxon>Bacillati</taxon>
        <taxon>Actinomycetota</taxon>
        <taxon>Actinomycetes</taxon>
        <taxon>Pseudonocardiales</taxon>
        <taxon>Pseudonocardiaceae</taxon>
        <taxon>Thermocrispum</taxon>
    </lineage>
</organism>
<sequence length="195" mass="20594">MLDLAPAAQRLAAVVGQIGDDQLAAPTPCEKYQVSGLVAHVLGLAVAFRLAAVKDPAASADPPSEDPDPTAVLPEGWLEELARRLDALVAAWREPAAWHGQTEVGGVSLPAEQAGVVALQELVVHGWDLATATGQHYDLDENTLRKVFVALDGSVDENGTPGLFAPPVPVPMDAPLLDRTIALTGRDPKWRPAQR</sequence>
<protein>
    <submittedName>
        <fullName evidence="2">TIGR03086 family protein</fullName>
    </submittedName>
</protein>
<name>A0A2W4LDI9_9PSEU</name>
<dbReference type="Pfam" id="PF11716">
    <property type="entry name" value="MDMPI_N"/>
    <property type="match status" value="1"/>
</dbReference>
<comment type="caution">
    <text evidence="2">The sequence shown here is derived from an EMBL/GenBank/DDBJ whole genome shotgun (WGS) entry which is preliminary data.</text>
</comment>
<evidence type="ECO:0000259" key="1">
    <source>
        <dbReference type="Pfam" id="PF11716"/>
    </source>
</evidence>
<dbReference type="STRING" id="1111738.GCA_000427905_01999"/>
<dbReference type="GO" id="GO:0046872">
    <property type="term" value="F:metal ion binding"/>
    <property type="evidence" value="ECO:0007669"/>
    <property type="project" value="InterPro"/>
</dbReference>
<dbReference type="Gene3D" id="1.20.120.450">
    <property type="entry name" value="dinb family like domain"/>
    <property type="match status" value="1"/>
</dbReference>
<dbReference type="InterPro" id="IPR017517">
    <property type="entry name" value="Maleyloyr_isom"/>
</dbReference>
<proteinExistence type="predicted"/>
<feature type="domain" description="Mycothiol-dependent maleylpyruvate isomerase metal-binding" evidence="1">
    <location>
        <begin position="4"/>
        <end position="130"/>
    </location>
</feature>
<accession>A0A2W4LDI9</accession>